<dbReference type="InterPro" id="IPR014174">
    <property type="entry name" value="CRISPR-assoc_prot_Cas6/Cmx6"/>
</dbReference>
<dbReference type="OrthoDB" id="9779370at2"/>
<comment type="caution">
    <text evidence="1">The sequence shown here is derived from an EMBL/GenBank/DDBJ whole genome shotgun (WGS) entry which is preliminary data.</text>
</comment>
<evidence type="ECO:0000313" key="1">
    <source>
        <dbReference type="EMBL" id="KYF63302.1"/>
    </source>
</evidence>
<name>A0A150Q5Q3_SORCE</name>
<evidence type="ECO:0000313" key="2">
    <source>
        <dbReference type="Proteomes" id="UP000075260"/>
    </source>
</evidence>
<dbReference type="Pfam" id="PF09559">
    <property type="entry name" value="Cas6"/>
    <property type="match status" value="1"/>
</dbReference>
<sequence length="211" mass="22688">MSVSQEIAPRVDIAFRLAANLVPLDHGYALFGAICRIAGDLHGAGWLAVHPLSGVPRPDGLLAVDAHRGLRLRLEPGQIARVLCLAGKRLELDGHSARVGVSTVHAIEPAAELRARIVVIKGFTEPEPFREALRRQLDALEVVARIELGRRRMIAVNGYTVVGFETALHELTPEGSLRAQYAGLGGKQRMGCGVLVPAGRRARRTQAPAEA</sequence>
<dbReference type="EMBL" id="JEMA01001018">
    <property type="protein sequence ID" value="KYF63302.1"/>
    <property type="molecule type" value="Genomic_DNA"/>
</dbReference>
<reference evidence="1 2" key="1">
    <citation type="submission" date="2014-02" db="EMBL/GenBank/DDBJ databases">
        <title>The small core and large imbalanced accessory genome model reveals a collaborative survival strategy of Sorangium cellulosum strains in nature.</title>
        <authorList>
            <person name="Han K."/>
            <person name="Peng R."/>
            <person name="Blom J."/>
            <person name="Li Y.-Z."/>
        </authorList>
    </citation>
    <scope>NUCLEOTIDE SEQUENCE [LARGE SCALE GENOMIC DNA]</scope>
    <source>
        <strain evidence="1 2">So0008-312</strain>
    </source>
</reference>
<dbReference type="Proteomes" id="UP000075260">
    <property type="component" value="Unassembled WGS sequence"/>
</dbReference>
<evidence type="ECO:0008006" key="3">
    <source>
        <dbReference type="Google" id="ProtNLM"/>
    </source>
</evidence>
<gene>
    <name evidence="1" type="ORF">BE15_22540</name>
</gene>
<dbReference type="AlphaFoldDB" id="A0A150Q5Q3"/>
<protein>
    <recommendedName>
        <fullName evidence="3">Type I-MYXAN CRISPR-associated protein Cas6/Cmx6</fullName>
    </recommendedName>
</protein>
<organism evidence="1 2">
    <name type="scientific">Sorangium cellulosum</name>
    <name type="common">Polyangium cellulosum</name>
    <dbReference type="NCBI Taxonomy" id="56"/>
    <lineage>
        <taxon>Bacteria</taxon>
        <taxon>Pseudomonadati</taxon>
        <taxon>Myxococcota</taxon>
        <taxon>Polyangia</taxon>
        <taxon>Polyangiales</taxon>
        <taxon>Polyangiaceae</taxon>
        <taxon>Sorangium</taxon>
    </lineage>
</organism>
<proteinExistence type="predicted"/>
<accession>A0A150Q5Q3</accession>
<dbReference type="NCBIfam" id="TIGR02807">
    <property type="entry name" value="cas6_cmx6"/>
    <property type="match status" value="1"/>
</dbReference>